<keyword evidence="5" id="KW-0347">Helicase</keyword>
<dbReference type="InterPro" id="IPR014001">
    <property type="entry name" value="Helicase_ATP-bd"/>
</dbReference>
<evidence type="ECO:0000313" key="12">
    <source>
        <dbReference type="EMBL" id="KAJ2786455.1"/>
    </source>
</evidence>
<evidence type="ECO:0000256" key="5">
    <source>
        <dbReference type="ARBA" id="ARBA00022806"/>
    </source>
</evidence>
<feature type="region of interest" description="Disordered" evidence="9">
    <location>
        <begin position="473"/>
        <end position="496"/>
    </location>
</feature>
<feature type="domain" description="Helicase C-terminal" evidence="11">
    <location>
        <begin position="1859"/>
        <end position="2017"/>
    </location>
</feature>
<keyword evidence="6" id="KW-0067">ATP-binding</keyword>
<comment type="caution">
    <text evidence="12">The sequence shown here is derived from an EMBL/GenBank/DDBJ whole genome shotgun (WGS) entry which is preliminary data.</text>
</comment>
<dbReference type="GO" id="GO:0016887">
    <property type="term" value="F:ATP hydrolysis activity"/>
    <property type="evidence" value="ECO:0007669"/>
    <property type="project" value="InterPro"/>
</dbReference>
<dbReference type="Pfam" id="PF00176">
    <property type="entry name" value="SNF2-rel_dom"/>
    <property type="match status" value="1"/>
</dbReference>
<dbReference type="Pfam" id="PF00271">
    <property type="entry name" value="Helicase_C"/>
    <property type="match status" value="1"/>
</dbReference>
<protein>
    <submittedName>
        <fullName evidence="12">TATA-binding protein-associated factor mot1</fullName>
    </submittedName>
</protein>
<feature type="compositionally biased region" description="Basic and acidic residues" evidence="9">
    <location>
        <begin position="2043"/>
        <end position="2054"/>
    </location>
</feature>
<dbReference type="CDD" id="cd18793">
    <property type="entry name" value="SF2_C_SNF"/>
    <property type="match status" value="1"/>
</dbReference>
<dbReference type="GO" id="GO:0004386">
    <property type="term" value="F:helicase activity"/>
    <property type="evidence" value="ECO:0007669"/>
    <property type="project" value="UniProtKB-KW"/>
</dbReference>
<reference evidence="12" key="1">
    <citation type="submission" date="2022-07" db="EMBL/GenBank/DDBJ databases">
        <title>Phylogenomic reconstructions and comparative analyses of Kickxellomycotina fungi.</title>
        <authorList>
            <person name="Reynolds N.K."/>
            <person name="Stajich J.E."/>
            <person name="Barry K."/>
            <person name="Grigoriev I.V."/>
            <person name="Crous P."/>
            <person name="Smith M.E."/>
        </authorList>
    </citation>
    <scope>NUCLEOTIDE SEQUENCE</scope>
    <source>
        <strain evidence="12">BCRC 34489</strain>
    </source>
</reference>
<evidence type="ECO:0000256" key="7">
    <source>
        <dbReference type="ARBA" id="ARBA00023125"/>
    </source>
</evidence>
<dbReference type="PANTHER" id="PTHR36498:SF1">
    <property type="entry name" value="TATA-BINDING PROTEIN-ASSOCIATED FACTOR 172"/>
    <property type="match status" value="1"/>
</dbReference>
<dbReference type="InterPro" id="IPR049730">
    <property type="entry name" value="SNF2/RAD54-like_C"/>
</dbReference>
<keyword evidence="2" id="KW-0677">Repeat</keyword>
<dbReference type="SMART" id="SM00490">
    <property type="entry name" value="HELICc"/>
    <property type="match status" value="1"/>
</dbReference>
<dbReference type="InterPro" id="IPR001650">
    <property type="entry name" value="Helicase_C-like"/>
</dbReference>
<evidence type="ECO:0000259" key="10">
    <source>
        <dbReference type="PROSITE" id="PS51192"/>
    </source>
</evidence>
<keyword evidence="13" id="KW-1185">Reference proteome</keyword>
<evidence type="ECO:0000256" key="3">
    <source>
        <dbReference type="ARBA" id="ARBA00022741"/>
    </source>
</evidence>
<dbReference type="InterPro" id="IPR044078">
    <property type="entry name" value="Mot1_ATP-bd"/>
</dbReference>
<gene>
    <name evidence="12" type="primary">MOT1</name>
    <name evidence="12" type="ORF">GGI15_001513</name>
</gene>
<evidence type="ECO:0000256" key="9">
    <source>
        <dbReference type="SAM" id="MobiDB-lite"/>
    </source>
</evidence>
<evidence type="ECO:0000256" key="4">
    <source>
        <dbReference type="ARBA" id="ARBA00022801"/>
    </source>
</evidence>
<dbReference type="Gene3D" id="3.40.50.10810">
    <property type="entry name" value="Tandem AAA-ATPase domain"/>
    <property type="match status" value="1"/>
</dbReference>
<dbReference type="Pfam" id="PF12054">
    <property type="entry name" value="DUF3535"/>
    <property type="match status" value="1"/>
</dbReference>
<feature type="region of interest" description="Disordered" evidence="9">
    <location>
        <begin position="2035"/>
        <end position="2059"/>
    </location>
</feature>
<dbReference type="InterPro" id="IPR027417">
    <property type="entry name" value="P-loop_NTPase"/>
</dbReference>
<dbReference type="SUPFAM" id="SSF48371">
    <property type="entry name" value="ARM repeat"/>
    <property type="match status" value="1"/>
</dbReference>
<dbReference type="FunFam" id="3.40.50.10810:FF:000042">
    <property type="entry name" value="SNF2 family helicase-like protein"/>
    <property type="match status" value="1"/>
</dbReference>
<keyword evidence="8" id="KW-0539">Nucleus</keyword>
<dbReference type="GO" id="GO:0017025">
    <property type="term" value="F:TBP-class protein binding"/>
    <property type="evidence" value="ECO:0007669"/>
    <property type="project" value="InterPro"/>
</dbReference>
<feature type="domain" description="Helicase ATP-binding" evidence="10">
    <location>
        <begin position="1497"/>
        <end position="1672"/>
    </location>
</feature>
<dbReference type="GO" id="GO:0003677">
    <property type="term" value="F:DNA binding"/>
    <property type="evidence" value="ECO:0007669"/>
    <property type="project" value="UniProtKB-KW"/>
</dbReference>
<keyword evidence="3" id="KW-0547">Nucleotide-binding</keyword>
<dbReference type="SMART" id="SM00487">
    <property type="entry name" value="DEXDc"/>
    <property type="match status" value="1"/>
</dbReference>
<proteinExistence type="predicted"/>
<dbReference type="EMBL" id="JANBUM010000061">
    <property type="protein sequence ID" value="KAJ2786455.1"/>
    <property type="molecule type" value="Genomic_DNA"/>
</dbReference>
<dbReference type="CDD" id="cd17999">
    <property type="entry name" value="DEXHc_Mot1"/>
    <property type="match status" value="1"/>
</dbReference>
<evidence type="ECO:0000256" key="6">
    <source>
        <dbReference type="ARBA" id="ARBA00022840"/>
    </source>
</evidence>
<dbReference type="InterPro" id="IPR011989">
    <property type="entry name" value="ARM-like"/>
</dbReference>
<evidence type="ECO:0000256" key="1">
    <source>
        <dbReference type="ARBA" id="ARBA00004123"/>
    </source>
</evidence>
<organism evidence="12 13">
    <name type="scientific">Coemansia interrupta</name>
    <dbReference type="NCBI Taxonomy" id="1126814"/>
    <lineage>
        <taxon>Eukaryota</taxon>
        <taxon>Fungi</taxon>
        <taxon>Fungi incertae sedis</taxon>
        <taxon>Zoopagomycota</taxon>
        <taxon>Kickxellomycotina</taxon>
        <taxon>Kickxellomycetes</taxon>
        <taxon>Kickxellales</taxon>
        <taxon>Kickxellaceae</taxon>
        <taxon>Coemansia</taxon>
    </lineage>
</organism>
<keyword evidence="7" id="KW-0238">DNA-binding</keyword>
<dbReference type="InterPro" id="IPR022707">
    <property type="entry name" value="Mot1_central_dom"/>
</dbReference>
<name>A0A9W8HJG8_9FUNG</name>
<comment type="subcellular location">
    <subcellularLocation>
        <location evidence="1">Nucleus</location>
    </subcellularLocation>
</comment>
<keyword evidence="4" id="KW-0378">Hydrolase</keyword>
<dbReference type="SUPFAM" id="SSF52540">
    <property type="entry name" value="P-loop containing nucleoside triphosphate hydrolases"/>
    <property type="match status" value="2"/>
</dbReference>
<dbReference type="GO" id="GO:0005524">
    <property type="term" value="F:ATP binding"/>
    <property type="evidence" value="ECO:0007669"/>
    <property type="project" value="UniProtKB-KW"/>
</dbReference>
<dbReference type="PROSITE" id="PS51192">
    <property type="entry name" value="HELICASE_ATP_BIND_1"/>
    <property type="match status" value="1"/>
</dbReference>
<dbReference type="InterPro" id="IPR038718">
    <property type="entry name" value="SNF2-like_sf"/>
</dbReference>
<evidence type="ECO:0000256" key="2">
    <source>
        <dbReference type="ARBA" id="ARBA00022737"/>
    </source>
</evidence>
<dbReference type="PROSITE" id="PS51194">
    <property type="entry name" value="HELICASE_CTER"/>
    <property type="match status" value="1"/>
</dbReference>
<dbReference type="GO" id="GO:0005634">
    <property type="term" value="C:nucleus"/>
    <property type="evidence" value="ECO:0007669"/>
    <property type="project" value="UniProtKB-SubCell"/>
</dbReference>
<evidence type="ECO:0000313" key="13">
    <source>
        <dbReference type="Proteomes" id="UP001140172"/>
    </source>
</evidence>
<dbReference type="Gene3D" id="3.40.50.300">
    <property type="entry name" value="P-loop containing nucleotide triphosphate hydrolases"/>
    <property type="match status" value="1"/>
</dbReference>
<evidence type="ECO:0000259" key="11">
    <source>
        <dbReference type="PROSITE" id="PS51194"/>
    </source>
</evidence>
<sequence length="2088" mass="225534">MYQHVYIALERLPDDCVEGEFSLKSNIGLLEFSNRRHLASRMSIWLDGNLDFYRQMKTLLDRLVNDNSQWPGVRMLSIKYGITKVDRKQPATVMDDWQATGGVEQCASIGATLVRSIPCVRHLELQNHSSRHVPHTLASVLVAEYGRHLEYLCCDGLQIHPSLVHFSSMLRHLDVDFSRVNMTYFPAVLCERLERLSLSGLPHRFSMSHFAHCDRQMDVVFERLRSLVLRYKKREDAGCIGEMGDGARYRVYSPMLQARHRMTTRLDRLVGLLDSGATPQVRATAARQIGGIQRQHPEELFGLLGRVYEHVSSKSWDTRVAAAQAVEAIAREVAEWDPNGPDAADTKPDAAALEEEDDGEQLEFSQFDVDSVIQHGRLLLGSAGREYDSDEAQLAGMDAAQRVAAQRQQMRKRLGLGAEFLGDDLVNDDDLRGAAKPAAKAEAEAARAAAASASGPAEIDMSKLSARERNRLKRKARMEGAAGDKQRRKQKKAEIGADAPAAAAAATTVAVTEQADAIVVEATRAPARETVFAISAGRWAFGGLASVLLVDLFDAAWETRHGAALALRALLKHQGGGGGRLRGLAAGDNQRRNQRFLEDAGVRLACVFALDRFGDFVGDHVVAPVRETCAQALAAASQWADAALVRRTQAALLQLAERGEARGAWEVRHAGLAALRYVVAVRRDLAAVLAPDAAAAALHALGGHDDDVRAVAAATLLPLVDALAAAQPQRLPRLVDAAVHALADAAADDLAACAAGVLALLAKLLAHGAVRDALAAEGSAAAVGHALVPRLCVFLRHVLVDVRRAALDTLAAAAAIALDAAGVWAAAAAHVFHNVVLETDDAVHAASCALWQRLAQDAGLAAALAGRADEMLAACSTPVGERMARLLLPPGATDAPMVAQDLGLVPRDRVVRCRVAAAVALGRLAAALPPPQRAAVFGPLLLPALQAPGALRQQLAAVVAETLAEAGDSNDDGDGDGDDGLRAQLRPALEQALARDAAFDDLRGAAARVAADSAHLAAAVTVPQTDASPADAVAAAQQLLAQTAALAKHDDVAPRRQRLAASVEYHAALQAQTELAVRAAHAGALVALGRLPAKLNHVMRALMAALKAEACALLQDRAAHAVARLLALCYGGAGRAAAADKLVRNLATLACADPLGTPVFAERAAQRESILMLELVQREAQADAGMAQAAAASAQASQRRRRRAAGADAGADAVPLVAPPLSDDQARAQAARLVVRGAEAALSAVAARFGDRLLADVPRLWACVAEPLERHYGAGFTDGEPVDRHFAMHADDTQAVVDALRVLQALCAAVPPLHAAVAADVAGRALPWVLRALVCGFSAVRHMAARALAALVGCATPQAMQAFVLTALPELRAAAQPHRRQGVAEAVYYVVRALADHELLPYVTFLVVPVLGRMSDSNEQTRLVCTNCFAHLIRLVPLEADIPDPPGLQPELLAKRHDERRFLAQLMDPTKLEPFRIPLPINATLRKYQQDGVDWLAFLNKYELHGVLCDDMGLGKTLQTICIVASDHHAMRTAAAAASAATPHVPSLVVCPPTLIGHWEHEIAHYTAGALRPLCYAGAPAERRPLLARIASGAYDVVVMSYDVVRNDIDLLAPLHWNYCVLDEGHVIKNARTKLTLAVKRLQARRRLILSGTPVQNNVIELWSLFDFLMPGFLGTERQFNEQYAKPILASRDAKLMSQQQQGGDAALKLLHKQVLPFLLRRMKEDVLHDLPPKIIQDYYCDLSDLQRFLYDEFAKSAVTDNLKRSLGFAQGTEHATPEDPAATDDDKKKDKKPAPHVFQALQYLRKLCNHPALVLSPKHPLYSHVTRDLAARGADLHSLDIAPKMQALKDLLNQCGIGLPEPLASEEDEEEASASHRVLIFCQHKEMIERIEQDLFARNMPNVTFMRVDGTVEARRRQEIVTRFNSDPSIDCLLLTTHVGGLGLNLTGADTVIFVEHDYNPAMDLQAMDRAHRLGQTRVVNVYRLITRGTLEEKIMGLQAFKLHMANTIVNQQNAGLASMNTDQLLDLFDVAPPASKQQQQQKDRAKEEDGGKPKSMAKAVEGLEELWDASQYEEYNLDNFISSLQQ</sequence>
<feature type="region of interest" description="Disordered" evidence="9">
    <location>
        <begin position="1770"/>
        <end position="1793"/>
    </location>
</feature>
<dbReference type="InterPro" id="IPR000330">
    <property type="entry name" value="SNF2_N"/>
</dbReference>
<dbReference type="OrthoDB" id="10252227at2759"/>
<dbReference type="InterPro" id="IPR044972">
    <property type="entry name" value="Mot1"/>
</dbReference>
<dbReference type="Gene3D" id="1.25.10.10">
    <property type="entry name" value="Leucine-rich Repeat Variant"/>
    <property type="match status" value="2"/>
</dbReference>
<dbReference type="InterPro" id="IPR016024">
    <property type="entry name" value="ARM-type_fold"/>
</dbReference>
<dbReference type="Proteomes" id="UP001140172">
    <property type="component" value="Unassembled WGS sequence"/>
</dbReference>
<dbReference type="PANTHER" id="PTHR36498">
    <property type="entry name" value="TATA-BINDING PROTEIN-ASSOCIATED FACTOR 172"/>
    <property type="match status" value="1"/>
</dbReference>
<dbReference type="FunFam" id="3.40.50.300:FF:001793">
    <property type="entry name" value="TATA-binding protein-associated factor"/>
    <property type="match status" value="1"/>
</dbReference>
<accession>A0A9W8HJG8</accession>
<evidence type="ECO:0000256" key="8">
    <source>
        <dbReference type="ARBA" id="ARBA00023242"/>
    </source>
</evidence>